<comment type="catalytic activity">
    <reaction evidence="9">
        <text>N-acetyl-D-glucosamine + ATP = N-acetyl-D-glucosamine 6-phosphate + ADP + H(+)</text>
        <dbReference type="Rhea" id="RHEA:17417"/>
        <dbReference type="ChEBI" id="CHEBI:15378"/>
        <dbReference type="ChEBI" id="CHEBI:30616"/>
        <dbReference type="ChEBI" id="CHEBI:57513"/>
        <dbReference type="ChEBI" id="CHEBI:456216"/>
        <dbReference type="ChEBI" id="CHEBI:506227"/>
        <dbReference type="EC" id="2.7.1.59"/>
    </reaction>
</comment>
<keyword evidence="3" id="KW-0479">Metal-binding</keyword>
<evidence type="ECO:0000256" key="8">
    <source>
        <dbReference type="ARBA" id="ARBA00023277"/>
    </source>
</evidence>
<dbReference type="Proteomes" id="UP000006327">
    <property type="component" value="Unassembled WGS sequence"/>
</dbReference>
<dbReference type="STRING" id="493475.GARC_2294"/>
<proteinExistence type="predicted"/>
<dbReference type="Gene3D" id="3.30.420.40">
    <property type="match status" value="2"/>
</dbReference>
<dbReference type="eggNOG" id="COG1940">
    <property type="taxonomic scope" value="Bacteria"/>
</dbReference>
<keyword evidence="6" id="KW-0862">Zinc</keyword>
<dbReference type="GO" id="GO:0046872">
    <property type="term" value="F:metal ion binding"/>
    <property type="evidence" value="ECO:0007669"/>
    <property type="project" value="UniProtKB-KW"/>
</dbReference>
<sequence length="308" mass="33116">MHYGLDIGGTKIELAIFDSKLELVTSWRMPTPKDDYQELLSAITQMVADADKKTNQKGTVGIGFPGFLDNQGRSVSANISCVNGQTIVGDTCEQLGRAVAFENDVKAFVLSEVRGGAAQGKNNALGVVVGTGFAGGLCIDGQLYKSRQNVSCEFGHVSLPAVLQQRYQFPLRQCGCGLLGCVEEYLAGPGLLWMCSHFETDYTSVPILVEAMRANEPKALEVMDVYIDCLGCYFAQLTLMYDPDIIVLGGGLSNITEIYTRLGQAMQKYFFGGVIAPPIVAAMYGDSSGVRGAAIRGRDNAYNTAVLN</sequence>
<keyword evidence="4" id="KW-0547">Nucleotide-binding</keyword>
<dbReference type="Pfam" id="PF00480">
    <property type="entry name" value="ROK"/>
    <property type="match status" value="1"/>
</dbReference>
<comment type="caution">
    <text evidence="10">The sequence shown here is derived from an EMBL/GenBank/DDBJ whole genome shotgun (WGS) entry which is preliminary data.</text>
</comment>
<dbReference type="EMBL" id="BAEO01000029">
    <property type="protein sequence ID" value="GAC19261.1"/>
    <property type="molecule type" value="Genomic_DNA"/>
</dbReference>
<evidence type="ECO:0000256" key="7">
    <source>
        <dbReference type="ARBA" id="ARBA00022840"/>
    </source>
</evidence>
<gene>
    <name evidence="10" type="primary">nagK</name>
    <name evidence="10" type="ORF">GARC_2294</name>
</gene>
<evidence type="ECO:0000256" key="2">
    <source>
        <dbReference type="ARBA" id="ARBA00022679"/>
    </source>
</evidence>
<keyword evidence="7" id="KW-0067">ATP-binding</keyword>
<keyword evidence="8" id="KW-0119">Carbohydrate metabolism</keyword>
<evidence type="ECO:0000313" key="10">
    <source>
        <dbReference type="EMBL" id="GAC19261.1"/>
    </source>
</evidence>
<dbReference type="PANTHER" id="PTHR18964:SF162">
    <property type="entry name" value="N-ACETYL-D-GLUCOSAMINE KINASE"/>
    <property type="match status" value="1"/>
</dbReference>
<dbReference type="AlphaFoldDB" id="K6Y5N0"/>
<accession>K6Y5N0</accession>
<dbReference type="PANTHER" id="PTHR18964">
    <property type="entry name" value="ROK (REPRESSOR, ORF, KINASE) FAMILY"/>
    <property type="match status" value="1"/>
</dbReference>
<reference evidence="10 11" key="1">
    <citation type="journal article" date="2017" name="Antonie Van Leeuwenhoek">
        <title>Rhizobium rhizosphaerae sp. nov., a novel species isolated from rice rhizosphere.</title>
        <authorList>
            <person name="Zhao J.J."/>
            <person name="Zhang J."/>
            <person name="Zhang R.J."/>
            <person name="Zhang C.W."/>
            <person name="Yin H.Q."/>
            <person name="Zhang X.X."/>
        </authorList>
    </citation>
    <scope>NUCLEOTIDE SEQUENCE [LARGE SCALE GENOMIC DNA]</scope>
    <source>
        <strain evidence="10 11">BSs20135</strain>
    </source>
</reference>
<evidence type="ECO:0000256" key="5">
    <source>
        <dbReference type="ARBA" id="ARBA00022777"/>
    </source>
</evidence>
<dbReference type="InterPro" id="IPR000600">
    <property type="entry name" value="ROK"/>
</dbReference>
<protein>
    <recommendedName>
        <fullName evidence="1">N-acetylglucosamine kinase</fullName>
        <ecNumber evidence="1">2.7.1.59</ecNumber>
    </recommendedName>
</protein>
<dbReference type="GO" id="GO:0045127">
    <property type="term" value="F:N-acetylglucosamine kinase activity"/>
    <property type="evidence" value="ECO:0007669"/>
    <property type="project" value="UniProtKB-EC"/>
</dbReference>
<dbReference type="InterPro" id="IPR043129">
    <property type="entry name" value="ATPase_NBD"/>
</dbReference>
<dbReference type="SUPFAM" id="SSF53067">
    <property type="entry name" value="Actin-like ATPase domain"/>
    <property type="match status" value="1"/>
</dbReference>
<keyword evidence="2 10" id="KW-0808">Transferase</keyword>
<evidence type="ECO:0000256" key="3">
    <source>
        <dbReference type="ARBA" id="ARBA00022723"/>
    </source>
</evidence>
<keyword evidence="5 10" id="KW-0418">Kinase</keyword>
<evidence type="ECO:0000256" key="1">
    <source>
        <dbReference type="ARBA" id="ARBA00012122"/>
    </source>
</evidence>
<keyword evidence="11" id="KW-1185">Reference proteome</keyword>
<dbReference type="CDD" id="cd24057">
    <property type="entry name" value="ASKHA_NBD_ROK_NAGK"/>
    <property type="match status" value="1"/>
</dbReference>
<dbReference type="GO" id="GO:0005524">
    <property type="term" value="F:ATP binding"/>
    <property type="evidence" value="ECO:0007669"/>
    <property type="project" value="UniProtKB-KW"/>
</dbReference>
<organism evidence="10 11">
    <name type="scientific">Paraglaciecola arctica BSs20135</name>
    <dbReference type="NCBI Taxonomy" id="493475"/>
    <lineage>
        <taxon>Bacteria</taxon>
        <taxon>Pseudomonadati</taxon>
        <taxon>Pseudomonadota</taxon>
        <taxon>Gammaproteobacteria</taxon>
        <taxon>Alteromonadales</taxon>
        <taxon>Alteromonadaceae</taxon>
        <taxon>Paraglaciecola</taxon>
    </lineage>
</organism>
<dbReference type="EC" id="2.7.1.59" evidence="1"/>
<evidence type="ECO:0000256" key="9">
    <source>
        <dbReference type="ARBA" id="ARBA00049065"/>
    </source>
</evidence>
<evidence type="ECO:0000256" key="6">
    <source>
        <dbReference type="ARBA" id="ARBA00022833"/>
    </source>
</evidence>
<name>K6Y5N0_9ALTE</name>
<evidence type="ECO:0000256" key="4">
    <source>
        <dbReference type="ARBA" id="ARBA00022741"/>
    </source>
</evidence>
<evidence type="ECO:0000313" key="11">
    <source>
        <dbReference type="Proteomes" id="UP000006327"/>
    </source>
</evidence>